<feature type="domain" description="Heterokaryon incompatibility" evidence="1">
    <location>
        <begin position="50"/>
        <end position="211"/>
    </location>
</feature>
<reference evidence="2 3" key="1">
    <citation type="submission" date="2023-06" db="EMBL/GenBank/DDBJ databases">
        <title>Black Yeasts Isolated from many extreme environments.</title>
        <authorList>
            <person name="Coleine C."/>
            <person name="Stajich J.E."/>
            <person name="Selbmann L."/>
        </authorList>
    </citation>
    <scope>NUCLEOTIDE SEQUENCE [LARGE SCALE GENOMIC DNA]</scope>
    <source>
        <strain evidence="2 3">CCFEE 5887</strain>
    </source>
</reference>
<comment type="caution">
    <text evidence="2">The sequence shown here is derived from an EMBL/GenBank/DDBJ whole genome shotgun (WGS) entry which is preliminary data.</text>
</comment>
<dbReference type="AlphaFoldDB" id="A0AAV9QCP4"/>
<dbReference type="PANTHER" id="PTHR24148">
    <property type="entry name" value="ANKYRIN REPEAT DOMAIN-CONTAINING PROTEIN 39 HOMOLOG-RELATED"/>
    <property type="match status" value="1"/>
</dbReference>
<protein>
    <recommendedName>
        <fullName evidence="1">Heterokaryon incompatibility domain-containing protein</fullName>
    </recommendedName>
</protein>
<name>A0AAV9QCP4_9PEZI</name>
<evidence type="ECO:0000313" key="3">
    <source>
        <dbReference type="Proteomes" id="UP001345827"/>
    </source>
</evidence>
<sequence>MAFSYELFKSPSESIRLLTIEPDVDERLICCTIDHYEFSSTHAHQVCPAYTAVSYTWSPVTPRQTIKLNGRNISVGYNLWLLLTHLRRAGDQSLVWVDALCIDQDNVLEKNAQVSIMRLIYQQASQIFAWLGEASIGMQPLGESKPSFEAEAGSDAVIKKLNDHQEIGPPTGVYVQDTLGGELSASSVSLWNGLASLCARNYWKRTWILQEISQNPDSVTVHCGTHNMKLNTLRREIRRALDKLRNFLQYGKVDVSGCPAESNLEKETYGSGLKQQLRKRADEISKNTLLTSPMEWNELPLLTWFQIASHTFCSDPRDKVYSVVDLANGATRHTVHQKHGKKVKFIQPDYSKSTSALLWEVLTHCCESVDHHALDIRLIRYLTSCLEISIHEIQHMLDKRTSDCPAHLFNGHGGSWEWVAGHYREIPGTAGRRNELHGNIFTPRVDFGMMSTAGSMPNPRDIRQRALHLRAGVGTQHMW</sequence>
<dbReference type="InterPro" id="IPR010730">
    <property type="entry name" value="HET"/>
</dbReference>
<evidence type="ECO:0000259" key="1">
    <source>
        <dbReference type="Pfam" id="PF06985"/>
    </source>
</evidence>
<accession>A0AAV9QCP4</accession>
<evidence type="ECO:0000313" key="2">
    <source>
        <dbReference type="EMBL" id="KAK5540226.1"/>
    </source>
</evidence>
<keyword evidence="3" id="KW-1185">Reference proteome</keyword>
<dbReference type="Proteomes" id="UP001345827">
    <property type="component" value="Unassembled WGS sequence"/>
</dbReference>
<dbReference type="EMBL" id="JAXLQG010000005">
    <property type="protein sequence ID" value="KAK5540226.1"/>
    <property type="molecule type" value="Genomic_DNA"/>
</dbReference>
<dbReference type="InterPro" id="IPR052895">
    <property type="entry name" value="HetReg/Transcr_Mod"/>
</dbReference>
<organism evidence="2 3">
    <name type="scientific">Vermiconidia calcicola</name>
    <dbReference type="NCBI Taxonomy" id="1690605"/>
    <lineage>
        <taxon>Eukaryota</taxon>
        <taxon>Fungi</taxon>
        <taxon>Dikarya</taxon>
        <taxon>Ascomycota</taxon>
        <taxon>Pezizomycotina</taxon>
        <taxon>Dothideomycetes</taxon>
        <taxon>Dothideomycetidae</taxon>
        <taxon>Mycosphaerellales</taxon>
        <taxon>Extremaceae</taxon>
        <taxon>Vermiconidia</taxon>
    </lineage>
</organism>
<gene>
    <name evidence="2" type="ORF">LTR25_003932</name>
</gene>
<proteinExistence type="predicted"/>
<dbReference type="Pfam" id="PF06985">
    <property type="entry name" value="HET"/>
    <property type="match status" value="1"/>
</dbReference>
<dbReference type="PANTHER" id="PTHR24148:SF73">
    <property type="entry name" value="HET DOMAIN PROTEIN (AFU_ORTHOLOGUE AFUA_8G01020)"/>
    <property type="match status" value="1"/>
</dbReference>